<evidence type="ECO:0000313" key="2">
    <source>
        <dbReference type="Proteomes" id="UP001430377"/>
    </source>
</evidence>
<dbReference type="RefSeq" id="WP_220620062.1">
    <property type="nucleotide sequence ID" value="NZ_RKLR01000011.1"/>
</dbReference>
<reference evidence="1 2" key="1">
    <citation type="submission" date="2021-06" db="EMBL/GenBank/DDBJ databases">
        <title>Halomicroarcula sp. a new haloarchaeum isolated from saline soil.</title>
        <authorList>
            <person name="Duran-Viseras A."/>
            <person name="Sanchez-Porro C."/>
            <person name="Ventosa A."/>
        </authorList>
    </citation>
    <scope>NUCLEOTIDE SEQUENCE [LARGE SCALE GENOMIC DNA]</scope>
    <source>
        <strain evidence="1 2">F13</strain>
    </source>
</reference>
<name>A0AAW4PV80_9EURY</name>
<dbReference type="AlphaFoldDB" id="A0AAW4PV80"/>
<gene>
    <name evidence="1" type="ORF">EGH21_19400</name>
</gene>
<comment type="caution">
    <text evidence="1">The sequence shown here is derived from an EMBL/GenBank/DDBJ whole genome shotgun (WGS) entry which is preliminary data.</text>
</comment>
<proteinExistence type="predicted"/>
<accession>A0AAW4PV80</accession>
<dbReference type="Proteomes" id="UP001430377">
    <property type="component" value="Unassembled WGS sequence"/>
</dbReference>
<dbReference type="EMBL" id="RKLR01000011">
    <property type="protein sequence ID" value="MBX0325195.1"/>
    <property type="molecule type" value="Genomic_DNA"/>
</dbReference>
<keyword evidence="2" id="KW-1185">Reference proteome</keyword>
<evidence type="ECO:0000313" key="1">
    <source>
        <dbReference type="EMBL" id="MBX0325195.1"/>
    </source>
</evidence>
<evidence type="ECO:0008006" key="3">
    <source>
        <dbReference type="Google" id="ProtNLM"/>
    </source>
</evidence>
<organism evidence="1 2">
    <name type="scientific">Haloarcula rubra</name>
    <dbReference type="NCBI Taxonomy" id="2487747"/>
    <lineage>
        <taxon>Archaea</taxon>
        <taxon>Methanobacteriati</taxon>
        <taxon>Methanobacteriota</taxon>
        <taxon>Stenosarchaea group</taxon>
        <taxon>Halobacteria</taxon>
        <taxon>Halobacteriales</taxon>
        <taxon>Haloarculaceae</taxon>
        <taxon>Haloarcula</taxon>
    </lineage>
</organism>
<protein>
    <recommendedName>
        <fullName evidence="3">Halobacterial output domain-containing protein</fullName>
    </recommendedName>
</protein>
<sequence>MFSVLDDLEPTEREHARHRLARIVDATGRPDVEYSYRFEAPTHETVIFDDRERAERYQEVYLTVGIFDEDQGTGAR</sequence>